<dbReference type="InterPro" id="IPR018638">
    <property type="entry name" value="DUF2061_membrane"/>
</dbReference>
<evidence type="ECO:0000313" key="3">
    <source>
        <dbReference type="EMBL" id="SVB08606.1"/>
    </source>
</evidence>
<keyword evidence="1" id="KW-1133">Transmembrane helix</keyword>
<protein>
    <recommendedName>
        <fullName evidence="2">DUF2061 domain-containing protein</fullName>
    </recommendedName>
</protein>
<keyword evidence="1" id="KW-0812">Transmembrane</keyword>
<name>A0A382B472_9ZZZZ</name>
<reference evidence="3" key="1">
    <citation type="submission" date="2018-05" db="EMBL/GenBank/DDBJ databases">
        <authorList>
            <person name="Lanie J.A."/>
            <person name="Ng W.-L."/>
            <person name="Kazmierczak K.M."/>
            <person name="Andrzejewski T.M."/>
            <person name="Davidsen T.M."/>
            <person name="Wayne K.J."/>
            <person name="Tettelin H."/>
            <person name="Glass J.I."/>
            <person name="Rusch D."/>
            <person name="Podicherti R."/>
            <person name="Tsui H.-C.T."/>
            <person name="Winkler M.E."/>
        </authorList>
    </citation>
    <scope>NUCLEOTIDE SEQUENCE</scope>
</reference>
<dbReference type="EMBL" id="UINC01028141">
    <property type="protein sequence ID" value="SVB08606.1"/>
    <property type="molecule type" value="Genomic_DNA"/>
</dbReference>
<evidence type="ECO:0000259" key="2">
    <source>
        <dbReference type="Pfam" id="PF09834"/>
    </source>
</evidence>
<dbReference type="Pfam" id="PF09834">
    <property type="entry name" value="DUF2061"/>
    <property type="match status" value="1"/>
</dbReference>
<feature type="domain" description="DUF2061" evidence="2">
    <location>
        <begin position="10"/>
        <end position="60"/>
    </location>
</feature>
<feature type="transmembrane region" description="Helical" evidence="1">
    <location>
        <begin position="12"/>
        <end position="31"/>
    </location>
</feature>
<dbReference type="AlphaFoldDB" id="A0A382B472"/>
<organism evidence="3">
    <name type="scientific">marine metagenome</name>
    <dbReference type="NCBI Taxonomy" id="408172"/>
    <lineage>
        <taxon>unclassified sequences</taxon>
        <taxon>metagenomes</taxon>
        <taxon>ecological metagenomes</taxon>
    </lineage>
</organism>
<evidence type="ECO:0000256" key="1">
    <source>
        <dbReference type="SAM" id="Phobius"/>
    </source>
</evidence>
<sequence length="68" mass="7648">MGQTRSRSFLKAVSWRAIATFTGVAIVIAITGEFEHGAVFAGADISLKMLFYYMHERGWEMVTWGKMS</sequence>
<accession>A0A382B472</accession>
<gene>
    <name evidence="3" type="ORF">METZ01_LOCUS161460</name>
</gene>
<proteinExistence type="predicted"/>
<keyword evidence="1" id="KW-0472">Membrane</keyword>